<dbReference type="KEGG" id="cex:CSE_10340"/>
<keyword evidence="1" id="KW-0812">Transmembrane</keyword>
<proteinExistence type="predicted"/>
<evidence type="ECO:0000313" key="4">
    <source>
        <dbReference type="Proteomes" id="UP000004793"/>
    </source>
</evidence>
<feature type="domain" description="N-acetyltransferase" evidence="2">
    <location>
        <begin position="24"/>
        <end position="178"/>
    </location>
</feature>
<keyword evidence="1" id="KW-0472">Membrane</keyword>
<dbReference type="Proteomes" id="UP000004793">
    <property type="component" value="Chromosome"/>
</dbReference>
<evidence type="ECO:0000313" key="3">
    <source>
        <dbReference type="EMBL" id="BAL81160.1"/>
    </source>
</evidence>
<dbReference type="Pfam" id="PF00583">
    <property type="entry name" value="Acetyltransf_1"/>
    <property type="match status" value="1"/>
</dbReference>
<dbReference type="PROSITE" id="PS51186">
    <property type="entry name" value="GNAT"/>
    <property type="match status" value="1"/>
</dbReference>
<name>A0A7U6GF00_CALEA</name>
<feature type="transmembrane region" description="Helical" evidence="1">
    <location>
        <begin position="160"/>
        <end position="178"/>
    </location>
</feature>
<dbReference type="InterPro" id="IPR000182">
    <property type="entry name" value="GNAT_dom"/>
</dbReference>
<organism evidence="3 4">
    <name type="scientific">Caldisericum exile (strain DSM 21853 / NBRC 104410 / AZM16c01)</name>
    <dbReference type="NCBI Taxonomy" id="511051"/>
    <lineage>
        <taxon>Bacteria</taxon>
        <taxon>Pseudomonadati</taxon>
        <taxon>Caldisericota/Cryosericota group</taxon>
        <taxon>Caldisericota</taxon>
        <taxon>Caldisericia</taxon>
        <taxon>Caldisericales</taxon>
        <taxon>Caldisericaceae</taxon>
        <taxon>Caldisericum</taxon>
    </lineage>
</organism>
<dbReference type="OrthoDB" id="5781697at2"/>
<keyword evidence="1" id="KW-1133">Transmembrane helix</keyword>
<accession>A0A7U6GF00</accession>
<dbReference type="SUPFAM" id="SSF55729">
    <property type="entry name" value="Acyl-CoA N-acyltransferases (Nat)"/>
    <property type="match status" value="1"/>
</dbReference>
<dbReference type="InterPro" id="IPR016181">
    <property type="entry name" value="Acyl_CoA_acyltransferase"/>
</dbReference>
<evidence type="ECO:0000256" key="1">
    <source>
        <dbReference type="SAM" id="Phobius"/>
    </source>
</evidence>
<dbReference type="GO" id="GO:0016747">
    <property type="term" value="F:acyltransferase activity, transferring groups other than amino-acyl groups"/>
    <property type="evidence" value="ECO:0007669"/>
    <property type="project" value="InterPro"/>
</dbReference>
<dbReference type="RefSeq" id="WP_014453557.1">
    <property type="nucleotide sequence ID" value="NC_017096.1"/>
</dbReference>
<dbReference type="AlphaFoldDB" id="A0A7U6GF00"/>
<dbReference type="Gene3D" id="3.40.630.30">
    <property type="match status" value="1"/>
</dbReference>
<gene>
    <name evidence="3" type="ordered locus">CSE_10340</name>
</gene>
<reference evidence="3 4" key="1">
    <citation type="submission" date="2011-01" db="EMBL/GenBank/DDBJ databases">
        <title>Whole genome sequence of Caldisericum exile AZM16c01.</title>
        <authorList>
            <person name="Narita-Yamada S."/>
            <person name="Kawakoshi A."/>
            <person name="Nakamura S."/>
            <person name="Sasagawa M."/>
            <person name="Fukada J."/>
            <person name="Sekine M."/>
            <person name="Kato Y."/>
            <person name="Fukai R."/>
            <person name="Sasaki K."/>
            <person name="Hanamaki A."/>
            <person name="Narita H."/>
            <person name="Konno Y."/>
            <person name="Mori K."/>
            <person name="Yamazaki S."/>
            <person name="Suzuki K."/>
            <person name="Fujita N."/>
        </authorList>
    </citation>
    <scope>NUCLEOTIDE SEQUENCE [LARGE SCALE GENOMIC DNA]</scope>
    <source>
        <strain evidence="4">DSM 21853 / NBRC 104410 / AZM16c01</strain>
    </source>
</reference>
<sequence length="179" mass="21357">MLEIKKIYHYTLNLDKVKTFETNTKFEHAVYASLSEVKNEILNKLSFYFGEEKLNALKFRFAVQHKMVVTFIESEFASFCFFSDSPFKFSLFKLNKQELYFYDCFTFEKFRGLSSIYAEVKYVLDKYRNLGYKVAHVEIEENNTPSQNAFKKLGFRKVRIYYVISIFGLRIIFVKRVSS</sequence>
<evidence type="ECO:0000259" key="2">
    <source>
        <dbReference type="PROSITE" id="PS51186"/>
    </source>
</evidence>
<protein>
    <recommendedName>
        <fullName evidence="2">N-acetyltransferase domain-containing protein</fullName>
    </recommendedName>
</protein>
<dbReference type="EMBL" id="AP012051">
    <property type="protein sequence ID" value="BAL81160.1"/>
    <property type="molecule type" value="Genomic_DNA"/>
</dbReference>
<keyword evidence="4" id="KW-1185">Reference proteome</keyword>